<name>A0A2M4C6D2_9DIPT</name>
<proteinExistence type="predicted"/>
<evidence type="ECO:0000313" key="1">
    <source>
        <dbReference type="EMBL" id="MBW60892.1"/>
    </source>
</evidence>
<dbReference type="EMBL" id="GGFJ01011751">
    <property type="protein sequence ID" value="MBW60892.1"/>
    <property type="molecule type" value="Transcribed_RNA"/>
</dbReference>
<reference evidence="1" key="1">
    <citation type="submission" date="2018-01" db="EMBL/GenBank/DDBJ databases">
        <title>An insight into the sialome of Amazonian anophelines.</title>
        <authorList>
            <person name="Ribeiro J.M."/>
            <person name="Scarpassa V."/>
            <person name="Calvo E."/>
        </authorList>
    </citation>
    <scope>NUCLEOTIDE SEQUENCE</scope>
    <source>
        <tissue evidence="1">Salivary glands</tissue>
    </source>
</reference>
<dbReference type="AlphaFoldDB" id="A0A2M4C6D2"/>
<organism evidence="1">
    <name type="scientific">Anopheles marajoara</name>
    <dbReference type="NCBI Taxonomy" id="58244"/>
    <lineage>
        <taxon>Eukaryota</taxon>
        <taxon>Metazoa</taxon>
        <taxon>Ecdysozoa</taxon>
        <taxon>Arthropoda</taxon>
        <taxon>Hexapoda</taxon>
        <taxon>Insecta</taxon>
        <taxon>Pterygota</taxon>
        <taxon>Neoptera</taxon>
        <taxon>Endopterygota</taxon>
        <taxon>Diptera</taxon>
        <taxon>Nematocera</taxon>
        <taxon>Culicoidea</taxon>
        <taxon>Culicidae</taxon>
        <taxon>Anophelinae</taxon>
        <taxon>Anopheles</taxon>
    </lineage>
</organism>
<protein>
    <submittedName>
        <fullName evidence="1">Putative secreted protein</fullName>
    </submittedName>
</protein>
<accession>A0A2M4C6D2</accession>
<sequence>MDVWFALFLCFRIQLSAVGWLSSFLSISTSLLRPSLSSFSMLRFWRCCFRRLPRLELLFASVAAVEEPTASFSSPPPTRPDFLRDMRRVTMRLPKSVAVATDNGGVGAVAVKVVAKSRTSCSPPSVAEQADELSIFRERDTRRVTIP</sequence>